<organism evidence="5">
    <name type="scientific">Onchocerca ochengi</name>
    <name type="common">Filarial nematode worm</name>
    <dbReference type="NCBI Taxonomy" id="42157"/>
    <lineage>
        <taxon>Eukaryota</taxon>
        <taxon>Metazoa</taxon>
        <taxon>Ecdysozoa</taxon>
        <taxon>Nematoda</taxon>
        <taxon>Chromadorea</taxon>
        <taxon>Rhabditida</taxon>
        <taxon>Spirurina</taxon>
        <taxon>Spiruromorpha</taxon>
        <taxon>Filarioidea</taxon>
        <taxon>Onchocercidae</taxon>
        <taxon>Onchocerca</taxon>
    </lineage>
</organism>
<dbReference type="SUPFAM" id="SSF46934">
    <property type="entry name" value="UBA-like"/>
    <property type="match status" value="1"/>
</dbReference>
<dbReference type="SUPFAM" id="SSF54236">
    <property type="entry name" value="Ubiquitin-like"/>
    <property type="match status" value="1"/>
</dbReference>
<protein>
    <submittedName>
        <fullName evidence="5">UBX domain-containing protein</fullName>
    </submittedName>
</protein>
<evidence type="ECO:0000313" key="4">
    <source>
        <dbReference type="Proteomes" id="UP000271087"/>
    </source>
</evidence>
<dbReference type="GO" id="GO:0005634">
    <property type="term" value="C:nucleus"/>
    <property type="evidence" value="ECO:0007669"/>
    <property type="project" value="TreeGrafter"/>
</dbReference>
<proteinExistence type="predicted"/>
<dbReference type="SMART" id="SM00594">
    <property type="entry name" value="UAS"/>
    <property type="match status" value="1"/>
</dbReference>
<evidence type="ECO:0000259" key="2">
    <source>
        <dbReference type="PROSITE" id="PS50033"/>
    </source>
</evidence>
<dbReference type="Proteomes" id="UP000271087">
    <property type="component" value="Unassembled WGS sequence"/>
</dbReference>
<evidence type="ECO:0000256" key="1">
    <source>
        <dbReference type="SAM" id="MobiDB-lite"/>
    </source>
</evidence>
<dbReference type="OrthoDB" id="270602at2759"/>
<gene>
    <name evidence="3" type="ORF">NOO_LOCUS3875</name>
</gene>
<dbReference type="Pfam" id="PF13899">
    <property type="entry name" value="Thioredoxin_7"/>
    <property type="match status" value="1"/>
</dbReference>
<dbReference type="STRING" id="42157.A0A182E784"/>
<name>A0A182E784_ONCOC</name>
<dbReference type="Gene3D" id="3.40.30.10">
    <property type="entry name" value="Glutaredoxin"/>
    <property type="match status" value="1"/>
</dbReference>
<dbReference type="PANTHER" id="PTHR23322:SF6">
    <property type="entry name" value="UBX DOMAIN-CONTAINING PROTEIN 7"/>
    <property type="match status" value="1"/>
</dbReference>
<dbReference type="GO" id="GO:0043130">
    <property type="term" value="F:ubiquitin binding"/>
    <property type="evidence" value="ECO:0007669"/>
    <property type="project" value="TreeGrafter"/>
</dbReference>
<feature type="compositionally biased region" description="Polar residues" evidence="1">
    <location>
        <begin position="116"/>
        <end position="129"/>
    </location>
</feature>
<evidence type="ECO:0000313" key="5">
    <source>
        <dbReference type="WBParaSite" id="nOo.2.0.1.t03875-RA"/>
    </source>
</evidence>
<dbReference type="GO" id="GO:0043161">
    <property type="term" value="P:proteasome-mediated ubiquitin-dependent protein catabolic process"/>
    <property type="evidence" value="ECO:0007669"/>
    <property type="project" value="TreeGrafter"/>
</dbReference>
<dbReference type="InterPro" id="IPR001012">
    <property type="entry name" value="UBX_dom"/>
</dbReference>
<dbReference type="InterPro" id="IPR009060">
    <property type="entry name" value="UBA-like_sf"/>
</dbReference>
<feature type="domain" description="UBX" evidence="2">
    <location>
        <begin position="435"/>
        <end position="505"/>
    </location>
</feature>
<reference evidence="3 4" key="2">
    <citation type="submission" date="2018-08" db="EMBL/GenBank/DDBJ databases">
        <authorList>
            <person name="Laetsch R D."/>
            <person name="Stevens L."/>
            <person name="Kumar S."/>
            <person name="Blaxter L. M."/>
        </authorList>
    </citation>
    <scope>NUCLEOTIDE SEQUENCE [LARGE SCALE GENOMIC DNA]</scope>
</reference>
<dbReference type="Pfam" id="PF00789">
    <property type="entry name" value="UBX"/>
    <property type="match status" value="1"/>
</dbReference>
<dbReference type="InterPro" id="IPR029071">
    <property type="entry name" value="Ubiquitin-like_domsf"/>
</dbReference>
<dbReference type="Pfam" id="PF14555">
    <property type="entry name" value="UBA_4"/>
    <property type="match status" value="1"/>
</dbReference>
<dbReference type="InterPro" id="IPR036249">
    <property type="entry name" value="Thioredoxin-like_sf"/>
</dbReference>
<dbReference type="CDD" id="cd02958">
    <property type="entry name" value="UAS"/>
    <property type="match status" value="1"/>
</dbReference>
<dbReference type="AlphaFoldDB" id="A0A182E784"/>
<sequence>MVPAIMDDIGDGVIRDVEDEGGVEPGKSTIARFKMADNEGSLAAQFGSVTGCTNAVEASQYLEMCNGNLELAVNLYFQQLQPSSSTATNNDESPDVIYVSKTTGRRNAAMSHRSMCGTTNPRINHSNNDVSMAGNSDVREPIAPIRGPIIEQTFAQQYNRQNGRHHASVFDTARDFRAEAGERMAMLQNRHNTSNSTVSKRVTLQNLFRPPVDIMFSGDWDAVRAEAQLRGHWLLVNVQDDLEFACQTLNRDVWSNSSVKELLQSNFVFWQVHKDSADGNRVSNYYRTYTYPAIFIVDPRTGEQLVTIGAKDTMSFCDQVTTFLDACPDFDARDKQIITPTSSNFERLISREDCEYNQYVDVQNSRTANRKRVHFSQQDEVMDDDCSNPKKPCESNDWSDIDSIIHSGSKLTTIDRDEWLKCVGDPDGRGCRLLLSLRLPDGNRQMMEVEDTTTLKAIFVLIAGLGFYPTDHQLVLDYPKRVYTDQDHYRTLRELNFNKRELIHVERQ</sequence>
<dbReference type="Gene3D" id="1.10.8.10">
    <property type="entry name" value="DNA helicase RuvA subunit, C-terminal domain"/>
    <property type="match status" value="1"/>
</dbReference>
<dbReference type="WBParaSite" id="nOo.2.0.1.t03875-RA">
    <property type="protein sequence ID" value="nOo.2.0.1.t03875-RA"/>
    <property type="gene ID" value="nOo.2.0.1.g03875"/>
</dbReference>
<reference evidence="5" key="1">
    <citation type="submission" date="2016-06" db="UniProtKB">
        <authorList>
            <consortium name="WormBaseParasite"/>
        </authorList>
    </citation>
    <scope>IDENTIFICATION</scope>
</reference>
<dbReference type="PANTHER" id="PTHR23322">
    <property type="entry name" value="FAS-ASSOCIATED PROTEIN"/>
    <property type="match status" value="1"/>
</dbReference>
<accession>A0A182E784</accession>
<keyword evidence="4" id="KW-1185">Reference proteome</keyword>
<dbReference type="InterPro" id="IPR006577">
    <property type="entry name" value="UAS"/>
</dbReference>
<evidence type="ECO:0000313" key="3">
    <source>
        <dbReference type="EMBL" id="VDK70875.1"/>
    </source>
</evidence>
<dbReference type="PROSITE" id="PS50033">
    <property type="entry name" value="UBX"/>
    <property type="match status" value="1"/>
</dbReference>
<dbReference type="Gene3D" id="3.10.20.90">
    <property type="entry name" value="Phosphatidylinositol 3-kinase Catalytic Subunit, Chain A, domain 1"/>
    <property type="match status" value="1"/>
</dbReference>
<dbReference type="CDD" id="cd14345">
    <property type="entry name" value="UBA_UBXD7"/>
    <property type="match status" value="1"/>
</dbReference>
<dbReference type="InterPro" id="IPR050730">
    <property type="entry name" value="UBX_domain-protein"/>
</dbReference>
<dbReference type="SUPFAM" id="SSF52833">
    <property type="entry name" value="Thioredoxin-like"/>
    <property type="match status" value="1"/>
</dbReference>
<dbReference type="EMBL" id="UYRW01000794">
    <property type="protein sequence ID" value="VDK70875.1"/>
    <property type="molecule type" value="Genomic_DNA"/>
</dbReference>
<feature type="region of interest" description="Disordered" evidence="1">
    <location>
        <begin position="108"/>
        <end position="129"/>
    </location>
</feature>